<feature type="region of interest" description="Disordered" evidence="1">
    <location>
        <begin position="69"/>
        <end position="100"/>
    </location>
</feature>
<gene>
    <name evidence="2" type="ORF">GCM10023321_32780</name>
</gene>
<dbReference type="Proteomes" id="UP001428817">
    <property type="component" value="Unassembled WGS sequence"/>
</dbReference>
<feature type="region of interest" description="Disordered" evidence="1">
    <location>
        <begin position="1"/>
        <end position="24"/>
    </location>
</feature>
<evidence type="ECO:0000313" key="2">
    <source>
        <dbReference type="EMBL" id="GAA5156638.1"/>
    </source>
</evidence>
<sequence>MPRTGLVIPAPAPSAPPASATPASITGLASRNRRGIGVPPNISASTGKTITWTFTSTVAMPAPTSKIATVHIRKSSPSSTPDASPTHTVRASSRPRRYSS</sequence>
<keyword evidence="3" id="KW-1185">Reference proteome</keyword>
<organism evidence="2 3">
    <name type="scientific">Pseudonocardia eucalypti</name>
    <dbReference type="NCBI Taxonomy" id="648755"/>
    <lineage>
        <taxon>Bacteria</taxon>
        <taxon>Bacillati</taxon>
        <taxon>Actinomycetota</taxon>
        <taxon>Actinomycetes</taxon>
        <taxon>Pseudonocardiales</taxon>
        <taxon>Pseudonocardiaceae</taxon>
        <taxon>Pseudonocardia</taxon>
    </lineage>
</organism>
<accession>A0ABP9Q4C5</accession>
<proteinExistence type="predicted"/>
<feature type="compositionally biased region" description="Low complexity" evidence="1">
    <location>
        <begin position="75"/>
        <end position="88"/>
    </location>
</feature>
<dbReference type="EMBL" id="BAABJP010000015">
    <property type="protein sequence ID" value="GAA5156638.1"/>
    <property type="molecule type" value="Genomic_DNA"/>
</dbReference>
<evidence type="ECO:0000256" key="1">
    <source>
        <dbReference type="SAM" id="MobiDB-lite"/>
    </source>
</evidence>
<evidence type="ECO:0000313" key="3">
    <source>
        <dbReference type="Proteomes" id="UP001428817"/>
    </source>
</evidence>
<reference evidence="3" key="1">
    <citation type="journal article" date="2019" name="Int. J. Syst. Evol. Microbiol.">
        <title>The Global Catalogue of Microorganisms (GCM) 10K type strain sequencing project: providing services to taxonomists for standard genome sequencing and annotation.</title>
        <authorList>
            <consortium name="The Broad Institute Genomics Platform"/>
            <consortium name="The Broad Institute Genome Sequencing Center for Infectious Disease"/>
            <person name="Wu L."/>
            <person name="Ma J."/>
        </authorList>
    </citation>
    <scope>NUCLEOTIDE SEQUENCE [LARGE SCALE GENOMIC DNA]</scope>
    <source>
        <strain evidence="3">JCM 18303</strain>
    </source>
</reference>
<protein>
    <submittedName>
        <fullName evidence="2">Uncharacterized protein</fullName>
    </submittedName>
</protein>
<name>A0ABP9Q4C5_9PSEU</name>
<comment type="caution">
    <text evidence="2">The sequence shown here is derived from an EMBL/GenBank/DDBJ whole genome shotgun (WGS) entry which is preliminary data.</text>
</comment>